<dbReference type="SFLD" id="SFLDS00003">
    <property type="entry name" value="Haloacid_Dehalogenase"/>
    <property type="match status" value="1"/>
</dbReference>
<dbReference type="Gene3D" id="3.40.50.1000">
    <property type="entry name" value="HAD superfamily/HAD-like"/>
    <property type="match status" value="1"/>
</dbReference>
<dbReference type="InterPro" id="IPR000150">
    <property type="entry name" value="Cof"/>
</dbReference>
<dbReference type="InterPro" id="IPR036412">
    <property type="entry name" value="HAD-like_sf"/>
</dbReference>
<dbReference type="NCBIfam" id="TIGR01484">
    <property type="entry name" value="HAD-SF-IIB"/>
    <property type="match status" value="1"/>
</dbReference>
<dbReference type="SUPFAM" id="SSF56784">
    <property type="entry name" value="HAD-like"/>
    <property type="match status" value="1"/>
</dbReference>
<name>G5KEB2_9STRE</name>
<keyword evidence="2" id="KW-1185">Reference proteome</keyword>
<dbReference type="EMBL" id="AEUZ02000001">
    <property type="protein sequence ID" value="EHJ57374.1"/>
    <property type="molecule type" value="Genomic_DNA"/>
</dbReference>
<dbReference type="STRING" id="764291.STRUR_2050"/>
<dbReference type="GO" id="GO:0005829">
    <property type="term" value="C:cytosol"/>
    <property type="evidence" value="ECO:0007669"/>
    <property type="project" value="TreeGrafter"/>
</dbReference>
<dbReference type="Gene3D" id="3.30.1240.10">
    <property type="match status" value="1"/>
</dbReference>
<dbReference type="PANTHER" id="PTHR10000">
    <property type="entry name" value="PHOSPHOSERINE PHOSPHATASE"/>
    <property type="match status" value="1"/>
</dbReference>
<dbReference type="InterPro" id="IPR006379">
    <property type="entry name" value="HAD-SF_hydro_IIB"/>
</dbReference>
<accession>G5KEB2</accession>
<protein>
    <submittedName>
        <fullName evidence="1">Cof-like hydrolase</fullName>
    </submittedName>
</protein>
<dbReference type="SFLD" id="SFLDG01140">
    <property type="entry name" value="C2.B:_Phosphomannomutase_and_P"/>
    <property type="match status" value="1"/>
</dbReference>
<sequence>MSTVNLILSDIDGTLLTSEHTIDSELKATLTQTKHPFVLASARSPKGMFPIVEELGLKDNPIVCYNGALIIKKNDKAYDILSQHALIKNDIYVLLEKIESQFPDVSVSLYSHDEWLIEKDDYWVQQEADITKQKPTKTDFKTFLAEPMTQVHKLLLISDAKEINELLLTLKAMSFEDFSCYLSKDNYLEITTNSVSKENALKEIAAYYHVPIEETMAIGDNYNDILMIQLAGVGVAMGNAPEDVKLASDWITSDNNHNGLSRAINQCFK</sequence>
<dbReference type="PANTHER" id="PTHR10000:SF8">
    <property type="entry name" value="HAD SUPERFAMILY HYDROLASE-LIKE, TYPE 3"/>
    <property type="match status" value="1"/>
</dbReference>
<organism evidence="1 2">
    <name type="scientific">Streptococcus urinalis 2285-97</name>
    <dbReference type="NCBI Taxonomy" id="764291"/>
    <lineage>
        <taxon>Bacteria</taxon>
        <taxon>Bacillati</taxon>
        <taxon>Bacillota</taxon>
        <taxon>Bacilli</taxon>
        <taxon>Lactobacillales</taxon>
        <taxon>Streptococcaceae</taxon>
        <taxon>Streptococcus</taxon>
    </lineage>
</organism>
<dbReference type="Proteomes" id="UP000005388">
    <property type="component" value="Unassembled WGS sequence"/>
</dbReference>
<dbReference type="CDD" id="cd07516">
    <property type="entry name" value="HAD_Pase"/>
    <property type="match status" value="1"/>
</dbReference>
<dbReference type="InterPro" id="IPR023214">
    <property type="entry name" value="HAD_sf"/>
</dbReference>
<dbReference type="PROSITE" id="PS01228">
    <property type="entry name" value="COF_1"/>
    <property type="match status" value="1"/>
</dbReference>
<gene>
    <name evidence="1" type="ORF">STRUR_2050</name>
</gene>
<dbReference type="NCBIfam" id="TIGR00099">
    <property type="entry name" value="Cof-subfamily"/>
    <property type="match status" value="1"/>
</dbReference>
<proteinExistence type="predicted"/>
<evidence type="ECO:0000313" key="2">
    <source>
        <dbReference type="Proteomes" id="UP000005388"/>
    </source>
</evidence>
<dbReference type="RefSeq" id="WP_006740086.1">
    <property type="nucleotide sequence ID" value="NZ_AEUZ02000001.1"/>
</dbReference>
<dbReference type="PROSITE" id="PS01229">
    <property type="entry name" value="COF_2"/>
    <property type="match status" value="1"/>
</dbReference>
<dbReference type="Pfam" id="PF08282">
    <property type="entry name" value="Hydrolase_3"/>
    <property type="match status" value="1"/>
</dbReference>
<dbReference type="GO" id="GO:0000287">
    <property type="term" value="F:magnesium ion binding"/>
    <property type="evidence" value="ECO:0007669"/>
    <property type="project" value="TreeGrafter"/>
</dbReference>
<comment type="caution">
    <text evidence="1">The sequence shown here is derived from an EMBL/GenBank/DDBJ whole genome shotgun (WGS) entry which is preliminary data.</text>
</comment>
<dbReference type="GO" id="GO:0016791">
    <property type="term" value="F:phosphatase activity"/>
    <property type="evidence" value="ECO:0007669"/>
    <property type="project" value="UniProtKB-ARBA"/>
</dbReference>
<dbReference type="eggNOG" id="COG0561">
    <property type="taxonomic scope" value="Bacteria"/>
</dbReference>
<reference evidence="1 2" key="1">
    <citation type="journal article" date="2014" name="Int. J. Syst. Evol. Microbiol.">
        <title>Phylogenomics and the dynamic genome evolution of the genus Streptococcus.</title>
        <authorList>
            <consortium name="The Broad Institute Genome Sequencing Platform"/>
            <person name="Richards V.P."/>
            <person name="Palmer S.R."/>
            <person name="Pavinski Bitar P.D."/>
            <person name="Qin X."/>
            <person name="Weinstock G.M."/>
            <person name="Highlander S.K."/>
            <person name="Town C.D."/>
            <person name="Burne R.A."/>
            <person name="Stanhope M.J."/>
        </authorList>
    </citation>
    <scope>NUCLEOTIDE SEQUENCE [LARGE SCALE GENOMIC DNA]</scope>
    <source>
        <strain evidence="1 2">2285-97</strain>
    </source>
</reference>
<dbReference type="AlphaFoldDB" id="G5KEB2"/>
<evidence type="ECO:0000313" key="1">
    <source>
        <dbReference type="EMBL" id="EHJ57374.1"/>
    </source>
</evidence>